<reference evidence="8" key="1">
    <citation type="submission" date="2019-04" db="EMBL/GenBank/DDBJ databases">
        <title>Evolution of Biomass-Degrading Anaerobic Consortia Revealed by Metagenomics.</title>
        <authorList>
            <person name="Peng X."/>
        </authorList>
    </citation>
    <scope>NUCLEOTIDE SEQUENCE</scope>
    <source>
        <strain evidence="8">SIG240</strain>
    </source>
</reference>
<dbReference type="GO" id="GO:0008982">
    <property type="term" value="F:protein-N(PI)-phosphohistidine-sugar phosphotransferase activity"/>
    <property type="evidence" value="ECO:0007669"/>
    <property type="project" value="InterPro"/>
</dbReference>
<evidence type="ECO:0000259" key="5">
    <source>
        <dbReference type="PROSITE" id="PS51094"/>
    </source>
</evidence>
<dbReference type="EMBL" id="SVBY01000065">
    <property type="protein sequence ID" value="MBE6093234.1"/>
    <property type="molecule type" value="Genomic_DNA"/>
</dbReference>
<evidence type="ECO:0000259" key="6">
    <source>
        <dbReference type="PROSITE" id="PS51099"/>
    </source>
</evidence>
<sequence>MKMNLRERTTAILKILTEGDNPFQSAGELAERLGVSTKTVSRELPAVAEALKPYGLDLSRKKGAGFSIDGGAEAMASLKEFLGQVNDKTFTPEERRSIIVSQLLPNQEPVKLFTLASLLGVTDGTISKDLDRLESWFKGHGLKLVRKPGLGVYIEGKEASIRQAIVAYIYENVGEQELLSLVQANLAEDGQAVSMASSHLLDLVDKEIIQRLERLIRQTEKSLDGRLSDQAFVGLLVHLALAVQRIRRHEPIKLAPEVLADLQSKPEFKLAADLGAKIANEFAITINEAETGYIAMHILGARSRYQPQGMPASLDNFHLVRMAKSLMGAAEKISGQKLYRNSALLTGLVNHLGPSISRLKMGMPIRNPLLGEMNSNYPELMQLAAASVKDIEGELDIVFPEEEIAYIAMHLGAALNDNQTLKKLQRRVIVACPTGMGTSRLLASRLRQQYDNLIVHDMVSTMQLTPAYFREHEADFIIATVPIPHVPLPVVVVSALLTPADQAKIDGLLDRQLPAERVEAPAAADKPDFVSALKIMGAYEQAILTLIEGFFFAEDAKSMTVQEISRLAGRLISADTQVAENVAKELLAREDKGSTAVSGNHMILLHCRSSHVQEIHFGIVHVGDFFFYPAEPTEKIRTAAVMVAPKGCSQYELETIGYISAILLERWGFIEVLHEGDKRLIHDELIRIFRQFHAKKYKELMEG</sequence>
<feature type="domain" description="PTS EIIA type-2" evidence="5">
    <location>
        <begin position="545"/>
        <end position="692"/>
    </location>
</feature>
<evidence type="ECO:0000256" key="3">
    <source>
        <dbReference type="ARBA" id="ARBA00023015"/>
    </source>
</evidence>
<keyword evidence="4" id="KW-0804">Transcription</keyword>
<keyword evidence="1" id="KW-0808">Transferase</keyword>
<dbReference type="Pfam" id="PF00359">
    <property type="entry name" value="PTS_EIIA_2"/>
    <property type="match status" value="1"/>
</dbReference>
<dbReference type="AlphaFoldDB" id="A0A927ZY55"/>
<dbReference type="Gene3D" id="1.10.1790.10">
    <property type="entry name" value="PRD domain"/>
    <property type="match status" value="2"/>
</dbReference>
<keyword evidence="2" id="KW-0677">Repeat</keyword>
<dbReference type="InterPro" id="IPR050661">
    <property type="entry name" value="BglG_antiterminators"/>
</dbReference>
<dbReference type="InterPro" id="IPR011608">
    <property type="entry name" value="PRD"/>
</dbReference>
<dbReference type="PROSITE" id="PS51094">
    <property type="entry name" value="PTS_EIIA_TYPE_2"/>
    <property type="match status" value="1"/>
</dbReference>
<dbReference type="SUPFAM" id="SSF46785">
    <property type="entry name" value="Winged helix' DNA-binding domain"/>
    <property type="match status" value="2"/>
</dbReference>
<dbReference type="CDD" id="cd05568">
    <property type="entry name" value="PTS_IIB_bgl_like"/>
    <property type="match status" value="1"/>
</dbReference>
<dbReference type="PROSITE" id="PS51099">
    <property type="entry name" value="PTS_EIIB_TYPE_2"/>
    <property type="match status" value="1"/>
</dbReference>
<protein>
    <submittedName>
        <fullName evidence="8">PRD domain-containing protein</fullName>
    </submittedName>
</protein>
<evidence type="ECO:0000256" key="1">
    <source>
        <dbReference type="ARBA" id="ARBA00022679"/>
    </source>
</evidence>
<dbReference type="GO" id="GO:0006355">
    <property type="term" value="P:regulation of DNA-templated transcription"/>
    <property type="evidence" value="ECO:0007669"/>
    <property type="project" value="InterPro"/>
</dbReference>
<dbReference type="GO" id="GO:0009401">
    <property type="term" value="P:phosphoenolpyruvate-dependent sugar phosphotransferase system"/>
    <property type="evidence" value="ECO:0007669"/>
    <property type="project" value="InterPro"/>
</dbReference>
<dbReference type="PROSITE" id="PS51372">
    <property type="entry name" value="PRD_2"/>
    <property type="match status" value="2"/>
</dbReference>
<proteinExistence type="predicted"/>
<dbReference type="Pfam" id="PF00874">
    <property type="entry name" value="PRD"/>
    <property type="match status" value="2"/>
</dbReference>
<dbReference type="InterPro" id="IPR013011">
    <property type="entry name" value="PTS_EIIB_2"/>
</dbReference>
<dbReference type="PANTHER" id="PTHR30185:SF18">
    <property type="entry name" value="TRANSCRIPTIONAL REGULATOR MTLR"/>
    <property type="match status" value="1"/>
</dbReference>
<dbReference type="InterPro" id="IPR036388">
    <property type="entry name" value="WH-like_DNA-bd_sf"/>
</dbReference>
<dbReference type="Proteomes" id="UP000761380">
    <property type="component" value="Unassembled WGS sequence"/>
</dbReference>
<evidence type="ECO:0000259" key="7">
    <source>
        <dbReference type="PROSITE" id="PS51372"/>
    </source>
</evidence>
<evidence type="ECO:0000313" key="8">
    <source>
        <dbReference type="EMBL" id="MBE6093234.1"/>
    </source>
</evidence>
<feature type="domain" description="PTS EIIB type-2" evidence="6">
    <location>
        <begin position="426"/>
        <end position="517"/>
    </location>
</feature>
<feature type="domain" description="PRD" evidence="7">
    <location>
        <begin position="203"/>
        <end position="308"/>
    </location>
</feature>
<evidence type="ECO:0000313" key="9">
    <source>
        <dbReference type="Proteomes" id="UP000761380"/>
    </source>
</evidence>
<dbReference type="SUPFAM" id="SSF63520">
    <property type="entry name" value="PTS-regulatory domain, PRD"/>
    <property type="match status" value="2"/>
</dbReference>
<feature type="domain" description="PRD" evidence="7">
    <location>
        <begin position="314"/>
        <end position="421"/>
    </location>
</feature>
<evidence type="ECO:0000256" key="2">
    <source>
        <dbReference type="ARBA" id="ARBA00022737"/>
    </source>
</evidence>
<dbReference type="Gene3D" id="3.40.50.2300">
    <property type="match status" value="1"/>
</dbReference>
<dbReference type="SUPFAM" id="SSF52794">
    <property type="entry name" value="PTS system IIB component-like"/>
    <property type="match status" value="1"/>
</dbReference>
<dbReference type="InterPro" id="IPR013196">
    <property type="entry name" value="HTH_11"/>
</dbReference>
<dbReference type="Pfam" id="PF08279">
    <property type="entry name" value="HTH_11"/>
    <property type="match status" value="2"/>
</dbReference>
<organism evidence="8 9">
    <name type="scientific">Selenomonas ruminantium</name>
    <dbReference type="NCBI Taxonomy" id="971"/>
    <lineage>
        <taxon>Bacteria</taxon>
        <taxon>Bacillati</taxon>
        <taxon>Bacillota</taxon>
        <taxon>Negativicutes</taxon>
        <taxon>Selenomonadales</taxon>
        <taxon>Selenomonadaceae</taxon>
        <taxon>Selenomonas</taxon>
    </lineage>
</organism>
<dbReference type="InterPro" id="IPR016152">
    <property type="entry name" value="PTrfase/Anion_transptr"/>
</dbReference>
<dbReference type="InterPro" id="IPR036095">
    <property type="entry name" value="PTS_EIIB-like_sf"/>
</dbReference>
<gene>
    <name evidence="8" type="ORF">E7201_08750</name>
</gene>
<evidence type="ECO:0000256" key="4">
    <source>
        <dbReference type="ARBA" id="ARBA00023163"/>
    </source>
</evidence>
<name>A0A927ZY55_SELRU</name>
<dbReference type="InterPro" id="IPR036390">
    <property type="entry name" value="WH_DNA-bd_sf"/>
</dbReference>
<dbReference type="InterPro" id="IPR036634">
    <property type="entry name" value="PRD_sf"/>
</dbReference>
<dbReference type="Gene3D" id="1.10.10.10">
    <property type="entry name" value="Winged helix-like DNA-binding domain superfamily/Winged helix DNA-binding domain"/>
    <property type="match status" value="2"/>
</dbReference>
<comment type="caution">
    <text evidence="8">The sequence shown here is derived from an EMBL/GenBank/DDBJ whole genome shotgun (WGS) entry which is preliminary data.</text>
</comment>
<dbReference type="Gene3D" id="3.40.930.10">
    <property type="entry name" value="Mannitol-specific EII, Chain A"/>
    <property type="match status" value="1"/>
</dbReference>
<accession>A0A927ZY55</accession>
<dbReference type="InterPro" id="IPR002178">
    <property type="entry name" value="PTS_EIIA_type-2_dom"/>
</dbReference>
<dbReference type="SUPFAM" id="SSF55804">
    <property type="entry name" value="Phoshotransferase/anion transport protein"/>
    <property type="match status" value="1"/>
</dbReference>
<dbReference type="PANTHER" id="PTHR30185">
    <property type="entry name" value="CRYPTIC BETA-GLUCOSIDE BGL OPERON ANTITERMINATOR"/>
    <property type="match status" value="1"/>
</dbReference>
<keyword evidence="3" id="KW-0805">Transcription regulation</keyword>